<reference evidence="2 3" key="1">
    <citation type="submission" date="2023-07" db="EMBL/GenBank/DDBJ databases">
        <title>Sorghum-associated microbial communities from plants grown in Nebraska, USA.</title>
        <authorList>
            <person name="Schachtman D."/>
        </authorList>
    </citation>
    <scope>NUCLEOTIDE SEQUENCE [LARGE SCALE GENOMIC DNA]</scope>
    <source>
        <strain evidence="2 3">DS1307</strain>
    </source>
</reference>
<sequence>MLVSSQRWIVSVAFLFVFSITYVLFCLYFVSLEDPVYVWDFGEFWRMYQRLGAAFGGFGWVREIAQSIYAMDYNISGAVPLMPTYLLLGGGRAAYVATIAVLYGIPACILMACLANRTAHVRDRFSQFAVLVVALSSIPLLAPTLRGMWDIIGLIPLAVATIVILDTGYLAKARFRQLLFVGLALWAAFLFRRWYAYSVVGLMAVALIFAIIANRRTLIEAKVFFRLVLNFAVVTGVFCILALTMQYGLVSRIIATDYGDIYAAYYQSPAANLSVATQRVGVVGCGLIMLGVFCAAWKKAHEVLFCAAVAIVVYVLFTKTQLMGVHHFMPVAFWLFPPLIFGVKSIGAIFRLRDRYLMSVYAIYAVVLLVGSTVAPRWLPDNLYPLENRPLLLDNREGYDELLTAIRQNRTDREKINTFGSSLVLSSELLKSLAPDVSAHVTTVPHLASVQPFRFEPMRAKYQVASIPAMTHLAPGTQRHLQVPNDLIVEGKDFGSGFTKIGGPYRLSAGVDAFLYKKNRPLNADDIERLLPVLYEVNPAWREQFRNSMEARFALREEVLGDVWGNIGPIGDNWLSVHPGATSETSLTVPLKLLDSAPPKSVSFSIPADALKSCPNADGVSIVLSVDGKVIWKEPVLPGKVKAASIPAGDILALSIANNGTPYCDTVTVQFSM</sequence>
<dbReference type="EMBL" id="JAUSRF010000009">
    <property type="protein sequence ID" value="MDP9838260.1"/>
    <property type="molecule type" value="Genomic_DNA"/>
</dbReference>
<feature type="transmembrane region" description="Helical" evidence="1">
    <location>
        <begin position="224"/>
        <end position="243"/>
    </location>
</feature>
<evidence type="ECO:0000313" key="2">
    <source>
        <dbReference type="EMBL" id="MDP9838260.1"/>
    </source>
</evidence>
<feature type="transmembrane region" description="Helical" evidence="1">
    <location>
        <begin position="328"/>
        <end position="349"/>
    </location>
</feature>
<dbReference type="Proteomes" id="UP001241472">
    <property type="component" value="Unassembled WGS sequence"/>
</dbReference>
<proteinExistence type="predicted"/>
<comment type="caution">
    <text evidence="2">The sequence shown here is derived from an EMBL/GenBank/DDBJ whole genome shotgun (WGS) entry which is preliminary data.</text>
</comment>
<feature type="transmembrane region" description="Helical" evidence="1">
    <location>
        <begin position="93"/>
        <end position="113"/>
    </location>
</feature>
<dbReference type="RefSeq" id="WP_306835973.1">
    <property type="nucleotide sequence ID" value="NZ_JAUSRF010000009.1"/>
</dbReference>
<evidence type="ECO:0000313" key="3">
    <source>
        <dbReference type="Proteomes" id="UP001241472"/>
    </source>
</evidence>
<feature type="transmembrane region" description="Helical" evidence="1">
    <location>
        <begin position="361"/>
        <end position="379"/>
    </location>
</feature>
<accession>A0ABT9PUV4</accession>
<name>A0ABT9PUV4_9HYPH</name>
<gene>
    <name evidence="2" type="ORF">J2T09_003027</name>
</gene>
<keyword evidence="1" id="KW-1133">Transmembrane helix</keyword>
<organism evidence="2 3">
    <name type="scientific">Neorhizobium huautlense</name>
    <dbReference type="NCBI Taxonomy" id="67774"/>
    <lineage>
        <taxon>Bacteria</taxon>
        <taxon>Pseudomonadati</taxon>
        <taxon>Pseudomonadota</taxon>
        <taxon>Alphaproteobacteria</taxon>
        <taxon>Hyphomicrobiales</taxon>
        <taxon>Rhizobiaceae</taxon>
        <taxon>Rhizobium/Agrobacterium group</taxon>
        <taxon>Neorhizobium</taxon>
    </lineage>
</organism>
<evidence type="ECO:0000256" key="1">
    <source>
        <dbReference type="SAM" id="Phobius"/>
    </source>
</evidence>
<feature type="transmembrane region" description="Helical" evidence="1">
    <location>
        <begin position="148"/>
        <end position="166"/>
    </location>
</feature>
<feature type="transmembrane region" description="Helical" evidence="1">
    <location>
        <begin position="173"/>
        <end position="189"/>
    </location>
</feature>
<feature type="transmembrane region" description="Helical" evidence="1">
    <location>
        <begin position="303"/>
        <end position="322"/>
    </location>
</feature>
<protein>
    <submittedName>
        <fullName evidence="2">Uncharacterized protein</fullName>
    </submittedName>
</protein>
<keyword evidence="3" id="KW-1185">Reference proteome</keyword>
<feature type="transmembrane region" description="Helical" evidence="1">
    <location>
        <begin position="12"/>
        <end position="30"/>
    </location>
</feature>
<feature type="transmembrane region" description="Helical" evidence="1">
    <location>
        <begin position="125"/>
        <end position="142"/>
    </location>
</feature>
<keyword evidence="1" id="KW-0812">Transmembrane</keyword>
<feature type="transmembrane region" description="Helical" evidence="1">
    <location>
        <begin position="195"/>
        <end position="212"/>
    </location>
</feature>
<feature type="transmembrane region" description="Helical" evidence="1">
    <location>
        <begin position="276"/>
        <end position="296"/>
    </location>
</feature>
<keyword evidence="1" id="KW-0472">Membrane</keyword>